<evidence type="ECO:0000313" key="2">
    <source>
        <dbReference type="EMBL" id="EGJ29580.1"/>
    </source>
</evidence>
<dbReference type="HOGENOM" id="CLU_3272911_0_0_3"/>
<dbReference type="EMBL" id="GL890969">
    <property type="protein sequence ID" value="EGJ29580.1"/>
    <property type="molecule type" value="Genomic_DNA"/>
</dbReference>
<dbReference type="Proteomes" id="UP000003959">
    <property type="component" value="Unassembled WGS sequence"/>
</dbReference>
<evidence type="ECO:0000313" key="3">
    <source>
        <dbReference type="Proteomes" id="UP000003959"/>
    </source>
</evidence>
<protein>
    <submittedName>
        <fullName evidence="2">Uncharacterized protein</fullName>
    </submittedName>
</protein>
<sequence length="41" mass="4822">MIVKRNKEKEKGEREEIGVVSFTEATSYQAKGRETRENHQQ</sequence>
<gene>
    <name evidence="2" type="ORF">LYNGBM3L_62570</name>
</gene>
<name>F4Y169_9CYAN</name>
<feature type="compositionally biased region" description="Basic and acidic residues" evidence="1">
    <location>
        <begin position="31"/>
        <end position="41"/>
    </location>
</feature>
<feature type="region of interest" description="Disordered" evidence="1">
    <location>
        <begin position="1"/>
        <end position="41"/>
    </location>
</feature>
<keyword evidence="3" id="KW-1185">Reference proteome</keyword>
<feature type="compositionally biased region" description="Basic and acidic residues" evidence="1">
    <location>
        <begin position="1"/>
        <end position="17"/>
    </location>
</feature>
<organism evidence="2 3">
    <name type="scientific">Moorena producens 3L</name>
    <dbReference type="NCBI Taxonomy" id="489825"/>
    <lineage>
        <taxon>Bacteria</taxon>
        <taxon>Bacillati</taxon>
        <taxon>Cyanobacteriota</taxon>
        <taxon>Cyanophyceae</taxon>
        <taxon>Coleofasciculales</taxon>
        <taxon>Coleofasciculaceae</taxon>
        <taxon>Moorena</taxon>
    </lineage>
</organism>
<proteinExistence type="predicted"/>
<accession>F4Y169</accession>
<reference evidence="3" key="1">
    <citation type="journal article" date="2011" name="Proc. Natl. Acad. Sci. U.S.A.">
        <title>Genomic insights into the physiology and ecology of the marine filamentous cyanobacterium Lyngbya majuscula.</title>
        <authorList>
            <person name="Jones A.C."/>
            <person name="Monroe E.A."/>
            <person name="Podell S."/>
            <person name="Hess W.R."/>
            <person name="Klages S."/>
            <person name="Esquenazi E."/>
            <person name="Niessen S."/>
            <person name="Hoover H."/>
            <person name="Rothmann M."/>
            <person name="Lasken R.S."/>
            <person name="Yates J.R.III."/>
            <person name="Reinhardt R."/>
            <person name="Kube M."/>
            <person name="Burkart M.D."/>
            <person name="Allen E.E."/>
            <person name="Dorrestein P.C."/>
            <person name="Gerwick W.H."/>
            <person name="Gerwick L."/>
        </authorList>
    </citation>
    <scope>NUCLEOTIDE SEQUENCE [LARGE SCALE GENOMIC DNA]</scope>
    <source>
        <strain evidence="3">3L</strain>
    </source>
</reference>
<dbReference type="AlphaFoldDB" id="F4Y169"/>
<evidence type="ECO:0000256" key="1">
    <source>
        <dbReference type="SAM" id="MobiDB-lite"/>
    </source>
</evidence>